<evidence type="ECO:0000256" key="1">
    <source>
        <dbReference type="ARBA" id="ARBA00022553"/>
    </source>
</evidence>
<proteinExistence type="predicted"/>
<keyword evidence="1" id="KW-0597">Phosphoprotein</keyword>
<dbReference type="InterPro" id="IPR052412">
    <property type="entry name" value="CC-Dev_Transcription_Reg"/>
</dbReference>
<dbReference type="SUPFAM" id="SSF47095">
    <property type="entry name" value="HMG-box"/>
    <property type="match status" value="1"/>
</dbReference>
<dbReference type="InterPro" id="IPR009071">
    <property type="entry name" value="HMG_box_dom"/>
</dbReference>
<dbReference type="CDD" id="cd21990">
    <property type="entry name" value="HMG-box_CIC-like"/>
    <property type="match status" value="1"/>
</dbReference>
<dbReference type="InterPro" id="IPR032147">
    <property type="entry name" value="Cic_dom"/>
</dbReference>
<feature type="region of interest" description="Disordered" evidence="7">
    <location>
        <begin position="1494"/>
        <end position="1536"/>
    </location>
</feature>
<feature type="region of interest" description="Disordered" evidence="7">
    <location>
        <begin position="295"/>
        <end position="346"/>
    </location>
</feature>
<evidence type="ECO:0000256" key="5">
    <source>
        <dbReference type="ARBA" id="ARBA00023242"/>
    </source>
</evidence>
<keyword evidence="4" id="KW-0804">Transcription</keyword>
<dbReference type="Pfam" id="PF25981">
    <property type="entry name" value="HTH_Cic_C"/>
    <property type="match status" value="1"/>
</dbReference>
<protein>
    <submittedName>
        <fullName evidence="9">Capicua homolog (Drosophila)</fullName>
    </submittedName>
</protein>
<feature type="region of interest" description="Disordered" evidence="7">
    <location>
        <begin position="487"/>
        <end position="515"/>
    </location>
</feature>
<dbReference type="Pfam" id="PF00505">
    <property type="entry name" value="HMG_box"/>
    <property type="match status" value="1"/>
</dbReference>
<dbReference type="InterPro" id="IPR036910">
    <property type="entry name" value="HMG_box_dom_sf"/>
</dbReference>
<dbReference type="Proteomes" id="UP001307889">
    <property type="component" value="Chromosome 4"/>
</dbReference>
<dbReference type="PANTHER" id="PTHR13059">
    <property type="entry name" value="HMG-BOX TRANSCRIPTION FACTOR BBX"/>
    <property type="match status" value="1"/>
</dbReference>
<feature type="region of interest" description="Disordered" evidence="7">
    <location>
        <begin position="620"/>
        <end position="641"/>
    </location>
</feature>
<feature type="region of interest" description="Disordered" evidence="7">
    <location>
        <begin position="1262"/>
        <end position="1289"/>
    </location>
</feature>
<accession>A0ABN7ALR2</accession>
<feature type="compositionally biased region" description="Low complexity" evidence="7">
    <location>
        <begin position="907"/>
        <end position="934"/>
    </location>
</feature>
<feature type="compositionally biased region" description="Basic and acidic residues" evidence="7">
    <location>
        <begin position="505"/>
        <end position="515"/>
    </location>
</feature>
<dbReference type="PROSITE" id="PS50118">
    <property type="entry name" value="HMG_BOX_2"/>
    <property type="match status" value="1"/>
</dbReference>
<dbReference type="EMBL" id="AP028912">
    <property type="protein sequence ID" value="BES93177.1"/>
    <property type="molecule type" value="Genomic_DNA"/>
</dbReference>
<evidence type="ECO:0000256" key="4">
    <source>
        <dbReference type="ARBA" id="ARBA00023163"/>
    </source>
</evidence>
<dbReference type="InterPro" id="IPR058607">
    <property type="entry name" value="HMG-box_Cic-like"/>
</dbReference>
<feature type="compositionally biased region" description="Polar residues" evidence="7">
    <location>
        <begin position="1219"/>
        <end position="1238"/>
    </location>
</feature>
<feature type="DNA-binding region" description="HMG box" evidence="6">
    <location>
        <begin position="962"/>
        <end position="1030"/>
    </location>
</feature>
<sequence length="1759" mass="191237">MLSYLTMLDKREIKDFADGAYADGSGAARSTNIIVTSGANSSDVANSVKKLPKKRKFVPSDDDVDKAPDAMSQPPQVAAVDYSCLSAAYKVGRGPDVSPHYEQQIVVKTEEIARLEPDDVGLTRRLSGGRNVDVDLREWVDSHVLAKREHVYLPGVIRRAGANGEVWVEFDAYGEKGKLVIFTDVLNSGKYDVISDASPSANQVSLGARVAVRAPSEPSGGSQTRIYLEGVVYKTLSAPTRFVVRLISTVGGSETVVKRADLRLLQPPWWEELEDADECTASPVPAVTVSAPAVNGYPSSSAQGSNGHMGHVGHLAHHPPHASASSGEPIGYYHHHRSNDASPLQHLATPNSMISTALSNTSNEDLRRRHYDDFGESDDDLRREDILFPTDAGSSKRSSVHSRGSTSSLMDQGSITPRSTPATPRSQAATPHKYKKGDVVTTPSGIRKKFNGKQWRRLCSKDGCSKESQRRGYCSRHLSLKGSTLRPQPAFLSRNSKGSVIDGEETSRDSDTSPNYVERRITGRFDPEETEAANMLVSLGTSRSATPAYSPTNQNISPSLPAQSPVTVGPRQNVFLPIPSMQHGHPQPSPIQPHFMVGTYQQHVIRPELVRPSTLMVQGSGGQVGGLQEESCSPGPTGSSCATSVIRLSPNPQQQMGSHIAWKVESPSPPPTQPSQAIHTHGYLLQQALTTPEMHMNDDKAEQQELQQQVSNMRILKIADDNRVQRVQPSHESVIRKDNSTHHSVVIEKPTVLHQVPKNMFACETVTLHNSMNNNVVTLVNDSADRVVPVPQEPQLATQQIKGNIYQNVIINPTELLPVLPMQQNSSDDQQPQRNGSVVNTSSGMTVYSWDSLVPLLGASSPLTPPLLSPPLSAPPISAVETPHQMEDDDDDVFETVPRPLSPQLPSNDMSQSNVNNSVNLANNNNNVNNSSSNAGKRRTQSLSSLQNSKEPQSPLKAKDRIRRPMNAFMIFSKRHRALVHQRHPNQDNRTVSKILGEWWYALGPEEKQRYHELASEVKEAHFKAHPEWKWCSKDRRKSSTGSGRGKLGSVDEGTVEGAPPCSPQVAPISSTVDNQSISEVKSMESNSIAQSVSHLDDEFSDDDQMVICTDEPELDLKCKEKVETSDCEMPQQTSFNSSARSSPPNSADITCRPKPIKARLGSTGMDPTTKMPTTPGEAPMPFPYHSPVNPTGVSAFQPTGGGAFKSMPVSPKVIKSENSFHSPASGGSASWCTTPTSKESDWNKPEQCSVLKTGHHVFQSAPTSQASVLHQAKTPSTPTSQPLKAQPSQLRVSVAPPNLKPSVTYAQTQPVTLAFVNVGGTENFTNILLKNTPTSSNEPFKYVLQGAKICQYVSHPVGDSTRTAQLGTGIKLVTTTQQSTPTVIVTKQNNLQHHEMECQVSQNSSSDMHTFYQVEHKSTEANNPSVNDEINNMSYFQSLAEPTENMEVDANEDSKTFILDPTPAQLGKAPLQRRQSMAVVTVSEASGIEIIPTSASSGVGSSGHFAGESNSSDKQQEEKPLESVPESPSGKKSFFKKNVEDGMDRVLETVNFEVKFSSLPEFKPNDSQSPSAISTSTVPSSPHVFNVQHFRKKLGRPDESGSSGDLVSGTPKLVGTTFFGPDFNLESYKGLECTEAMEGLSPRTPKTPGGREAEKGHRRVLEQRRNLVMQLFNENGFFPTTQATNAFQAQHSDIFPNKSSLQLKIREVRQRIKAQPTPSPLEPLTPGGPSTHGNVSGSAQAHHAPATTSVPTSCNNFS</sequence>
<keyword evidence="3 6" id="KW-0238">DNA-binding</keyword>
<dbReference type="Gene3D" id="1.10.30.10">
    <property type="entry name" value="High mobility group box domain"/>
    <property type="match status" value="1"/>
</dbReference>
<keyword evidence="10" id="KW-1185">Reference proteome</keyword>
<feature type="compositionally biased region" description="Polar residues" evidence="7">
    <location>
        <begin position="297"/>
        <end position="306"/>
    </location>
</feature>
<keyword evidence="5 6" id="KW-0539">Nucleus</keyword>
<evidence type="ECO:0000256" key="6">
    <source>
        <dbReference type="PROSITE-ProRule" id="PRU00267"/>
    </source>
</evidence>
<feature type="region of interest" description="Disordered" evidence="7">
    <location>
        <begin position="867"/>
        <end position="963"/>
    </location>
</feature>
<feature type="region of interest" description="Disordered" evidence="7">
    <location>
        <begin position="1034"/>
        <end position="1070"/>
    </location>
</feature>
<feature type="compositionally biased region" description="Polar residues" evidence="7">
    <location>
        <begin position="1747"/>
        <end position="1759"/>
    </location>
</feature>
<dbReference type="PANTHER" id="PTHR13059:SF13">
    <property type="entry name" value="PROTEIN CAPICUA HOMOLOG"/>
    <property type="match status" value="1"/>
</dbReference>
<feature type="region of interest" description="Disordered" evidence="7">
    <location>
        <begin position="1640"/>
        <end position="1659"/>
    </location>
</feature>
<evidence type="ECO:0000256" key="7">
    <source>
        <dbReference type="SAM" id="MobiDB-lite"/>
    </source>
</evidence>
<feature type="compositionally biased region" description="Polar residues" evidence="7">
    <location>
        <begin position="409"/>
        <end position="429"/>
    </location>
</feature>
<dbReference type="Pfam" id="PF16090">
    <property type="entry name" value="DUF4819"/>
    <property type="match status" value="1"/>
</dbReference>
<feature type="compositionally biased region" description="Low complexity" evidence="7">
    <location>
        <begin position="395"/>
        <end position="408"/>
    </location>
</feature>
<evidence type="ECO:0000256" key="2">
    <source>
        <dbReference type="ARBA" id="ARBA00023015"/>
    </source>
</evidence>
<feature type="compositionally biased region" description="Basic and acidic residues" evidence="7">
    <location>
        <begin position="1650"/>
        <end position="1659"/>
    </location>
</feature>
<feature type="compositionally biased region" description="Polar residues" evidence="7">
    <location>
        <begin position="941"/>
        <end position="952"/>
    </location>
</feature>
<feature type="region of interest" description="Disordered" evidence="7">
    <location>
        <begin position="1561"/>
        <end position="1583"/>
    </location>
</feature>
<dbReference type="InterPro" id="IPR058606">
    <property type="entry name" value="HTH_Cic_C"/>
</dbReference>
<name>A0ABN7ALR2_9HEMI</name>
<gene>
    <name evidence="9" type="ORF">NTJ_05986</name>
</gene>
<keyword evidence="2" id="KW-0805">Transcription regulation</keyword>
<feature type="region of interest" description="Disordered" evidence="7">
    <location>
        <begin position="388"/>
        <end position="446"/>
    </location>
</feature>
<evidence type="ECO:0000313" key="9">
    <source>
        <dbReference type="EMBL" id="BES93177.1"/>
    </source>
</evidence>
<organism evidence="9 10">
    <name type="scientific">Nesidiocoris tenuis</name>
    <dbReference type="NCBI Taxonomy" id="355587"/>
    <lineage>
        <taxon>Eukaryota</taxon>
        <taxon>Metazoa</taxon>
        <taxon>Ecdysozoa</taxon>
        <taxon>Arthropoda</taxon>
        <taxon>Hexapoda</taxon>
        <taxon>Insecta</taxon>
        <taxon>Pterygota</taxon>
        <taxon>Neoptera</taxon>
        <taxon>Paraneoptera</taxon>
        <taxon>Hemiptera</taxon>
        <taxon>Heteroptera</taxon>
        <taxon>Panheteroptera</taxon>
        <taxon>Cimicomorpha</taxon>
        <taxon>Miridae</taxon>
        <taxon>Dicyphina</taxon>
        <taxon>Nesidiocoris</taxon>
    </lineage>
</organism>
<feature type="region of interest" description="Disordered" evidence="7">
    <location>
        <begin position="1130"/>
        <end position="1168"/>
    </location>
</feature>
<evidence type="ECO:0000256" key="3">
    <source>
        <dbReference type="ARBA" id="ARBA00023125"/>
    </source>
</evidence>
<feature type="domain" description="HMG box" evidence="8">
    <location>
        <begin position="962"/>
        <end position="1030"/>
    </location>
</feature>
<reference evidence="9 10" key="1">
    <citation type="submission" date="2023-09" db="EMBL/GenBank/DDBJ databases">
        <title>Nesidiocoris tenuis whole genome shotgun sequence.</title>
        <authorList>
            <person name="Shibata T."/>
            <person name="Shimoda M."/>
            <person name="Kobayashi T."/>
            <person name="Uehara T."/>
        </authorList>
    </citation>
    <scope>NUCLEOTIDE SEQUENCE [LARGE SCALE GENOMIC DNA]</scope>
    <source>
        <strain evidence="9 10">Japan</strain>
    </source>
</reference>
<feature type="region of interest" description="Disordered" evidence="7">
    <location>
        <begin position="1713"/>
        <end position="1759"/>
    </location>
</feature>
<feature type="region of interest" description="Disordered" evidence="7">
    <location>
        <begin position="1219"/>
        <end position="1239"/>
    </location>
</feature>
<evidence type="ECO:0000259" key="8">
    <source>
        <dbReference type="PROSITE" id="PS50118"/>
    </source>
</evidence>
<evidence type="ECO:0000313" key="10">
    <source>
        <dbReference type="Proteomes" id="UP001307889"/>
    </source>
</evidence>
<feature type="compositionally biased region" description="Polar residues" evidence="7">
    <location>
        <begin position="1566"/>
        <end position="1581"/>
    </location>
</feature>
<feature type="compositionally biased region" description="Low complexity" evidence="7">
    <location>
        <begin position="1135"/>
        <end position="1148"/>
    </location>
</feature>
<dbReference type="SMART" id="SM00398">
    <property type="entry name" value="HMG"/>
    <property type="match status" value="1"/>
</dbReference>